<dbReference type="Proteomes" id="UP000013776">
    <property type="component" value="Unassembled WGS sequence"/>
</dbReference>
<keyword evidence="7 12" id="KW-0540">Nuclease</keyword>
<dbReference type="STRING" id="1097556.R4XGL1"/>
<evidence type="ECO:0000256" key="3">
    <source>
        <dbReference type="ARBA" id="ARBA00004065"/>
    </source>
</evidence>
<dbReference type="GO" id="GO:0043137">
    <property type="term" value="P:DNA replication, removal of RNA primer"/>
    <property type="evidence" value="ECO:0007669"/>
    <property type="project" value="TreeGrafter"/>
</dbReference>
<comment type="similarity">
    <text evidence="4 12">Belongs to the RNase H family.</text>
</comment>
<feature type="domain" description="RNase H type-1" evidence="13">
    <location>
        <begin position="114"/>
        <end position="261"/>
    </location>
</feature>
<proteinExistence type="inferred from homology"/>
<evidence type="ECO:0000256" key="5">
    <source>
        <dbReference type="ARBA" id="ARBA00012180"/>
    </source>
</evidence>
<dbReference type="AlphaFoldDB" id="R4XGL1"/>
<gene>
    <name evidence="14" type="ORF">TAPDE_005327</name>
</gene>
<comment type="cofactor">
    <cofactor evidence="2 12">
        <name>Mg(2+)</name>
        <dbReference type="ChEBI" id="CHEBI:18420"/>
    </cofactor>
</comment>
<dbReference type="GO" id="GO:0000287">
    <property type="term" value="F:magnesium ion binding"/>
    <property type="evidence" value="ECO:0007669"/>
    <property type="project" value="UniProtKB-UniRule"/>
</dbReference>
<dbReference type="PIRSF" id="PIRSF036852">
    <property type="entry name" value="Ribonuclease_H1_euk"/>
    <property type="match status" value="1"/>
</dbReference>
<dbReference type="SUPFAM" id="SSF55658">
    <property type="entry name" value="L9 N-domain-like"/>
    <property type="match status" value="1"/>
</dbReference>
<evidence type="ECO:0000256" key="6">
    <source>
        <dbReference type="ARBA" id="ARBA00017721"/>
    </source>
</evidence>
<dbReference type="EC" id="3.1.26.4" evidence="5 12"/>
<dbReference type="InterPro" id="IPR002156">
    <property type="entry name" value="RNaseH_domain"/>
</dbReference>
<dbReference type="FunFam" id="3.30.420.10:FF:000115">
    <property type="entry name" value="Ribonuclease H"/>
    <property type="match status" value="1"/>
</dbReference>
<evidence type="ECO:0000256" key="2">
    <source>
        <dbReference type="ARBA" id="ARBA00001946"/>
    </source>
</evidence>
<dbReference type="InterPro" id="IPR050092">
    <property type="entry name" value="RNase_H"/>
</dbReference>
<dbReference type="InterPro" id="IPR009027">
    <property type="entry name" value="Ribosomal_bL9/RNase_H1_N"/>
</dbReference>
<dbReference type="GO" id="GO:0003676">
    <property type="term" value="F:nucleic acid binding"/>
    <property type="evidence" value="ECO:0007669"/>
    <property type="project" value="UniProtKB-UniRule"/>
</dbReference>
<dbReference type="SUPFAM" id="SSF53098">
    <property type="entry name" value="Ribonuclease H-like"/>
    <property type="match status" value="1"/>
</dbReference>
<dbReference type="OrthoDB" id="407198at2759"/>
<comment type="function">
    <text evidence="3 12">Endonuclease that specifically degrades the RNA of RNA-DNA hybrids.</text>
</comment>
<evidence type="ECO:0000256" key="10">
    <source>
        <dbReference type="ARBA" id="ARBA00022801"/>
    </source>
</evidence>
<dbReference type="PANTHER" id="PTHR10642:SF26">
    <property type="entry name" value="RIBONUCLEASE H1"/>
    <property type="match status" value="1"/>
</dbReference>
<dbReference type="PROSITE" id="PS50879">
    <property type="entry name" value="RNASE_H_1"/>
    <property type="match status" value="1"/>
</dbReference>
<dbReference type="EMBL" id="CAHR02000307">
    <property type="protein sequence ID" value="CCG84792.1"/>
    <property type="molecule type" value="Genomic_DNA"/>
</dbReference>
<keyword evidence="8 12" id="KW-0479">Metal-binding</keyword>
<keyword evidence="11 12" id="KW-0460">Magnesium</keyword>
<dbReference type="Pfam" id="PF00075">
    <property type="entry name" value="RNase_H"/>
    <property type="match status" value="1"/>
</dbReference>
<reference evidence="14 15" key="1">
    <citation type="journal article" date="2013" name="MBio">
        <title>Genome sequencing of the plant pathogen Taphrina deformans, the causal agent of peach leaf curl.</title>
        <authorList>
            <person name="Cisse O.H."/>
            <person name="Almeida J.M.G.C.F."/>
            <person name="Fonseca A."/>
            <person name="Kumar A.A."/>
            <person name="Salojaervi J."/>
            <person name="Overmyer K."/>
            <person name="Hauser P.M."/>
            <person name="Pagni M."/>
        </authorList>
    </citation>
    <scope>NUCLEOTIDE SEQUENCE [LARGE SCALE GENOMIC DNA]</scope>
    <source>
        <strain evidence="15">PYCC 5710 / ATCC 11124 / CBS 356.35 / IMI 108563 / JCM 9778 / NBRC 8474</strain>
    </source>
</reference>
<keyword evidence="10 12" id="KW-0378">Hydrolase</keyword>
<dbReference type="InterPro" id="IPR037056">
    <property type="entry name" value="RNase_H1_N_sf"/>
</dbReference>
<evidence type="ECO:0000313" key="14">
    <source>
        <dbReference type="EMBL" id="CCG84792.1"/>
    </source>
</evidence>
<dbReference type="Gene3D" id="3.30.420.10">
    <property type="entry name" value="Ribonuclease H-like superfamily/Ribonuclease H"/>
    <property type="match status" value="1"/>
</dbReference>
<dbReference type="PANTHER" id="PTHR10642">
    <property type="entry name" value="RIBONUCLEASE H1"/>
    <property type="match status" value="1"/>
</dbReference>
<dbReference type="eggNOG" id="KOG3752">
    <property type="taxonomic scope" value="Eukaryota"/>
</dbReference>
<evidence type="ECO:0000256" key="7">
    <source>
        <dbReference type="ARBA" id="ARBA00022722"/>
    </source>
</evidence>
<evidence type="ECO:0000256" key="8">
    <source>
        <dbReference type="ARBA" id="ARBA00022723"/>
    </source>
</evidence>
<keyword evidence="15" id="KW-1185">Reference proteome</keyword>
<evidence type="ECO:0000256" key="1">
    <source>
        <dbReference type="ARBA" id="ARBA00000077"/>
    </source>
</evidence>
<keyword evidence="9 12" id="KW-0255">Endonuclease</keyword>
<evidence type="ECO:0000256" key="11">
    <source>
        <dbReference type="ARBA" id="ARBA00022842"/>
    </source>
</evidence>
<evidence type="ECO:0000313" key="15">
    <source>
        <dbReference type="Proteomes" id="UP000013776"/>
    </source>
</evidence>
<comment type="catalytic activity">
    <reaction evidence="1 12">
        <text>Endonucleolytic cleavage to 5'-phosphomonoester.</text>
        <dbReference type="EC" id="3.1.26.4"/>
    </reaction>
</comment>
<comment type="caution">
    <text evidence="14">The sequence shown here is derived from an EMBL/GenBank/DDBJ whole genome shotgun (WGS) entry which is preliminary data.</text>
</comment>
<dbReference type="InterPro" id="IPR017067">
    <property type="entry name" value="RNase_H1_euk"/>
</dbReference>
<accession>R4XGL1</accession>
<dbReference type="FunFam" id="3.40.970.10:FF:000002">
    <property type="entry name" value="Ribonuclease H"/>
    <property type="match status" value="1"/>
</dbReference>
<dbReference type="Gene3D" id="3.40.970.10">
    <property type="entry name" value="Ribonuclease H1, N-terminal domain"/>
    <property type="match status" value="1"/>
</dbReference>
<dbReference type="CDD" id="cd09280">
    <property type="entry name" value="RNase_HI_eukaryote_like"/>
    <property type="match status" value="1"/>
</dbReference>
<sequence length="268" mass="29301">MGKSKGPKYYAVARGTRPGVYYDWPSCEKEVSGFKDAKHKSFPTLAEAQDFVKLHSTGINQWTALNSTLKEPGTATTTLKKRKAADLEVIDLTTPQISARPAKVSKVVETLGNEDGYTIIWTDGSSRGNGQNAASAGLGVYFGANDPRNIAERLAGSRQTNQRAELTAIIRALETVHADEDVIIKSDSQYSINCFTVWHQSWANNGWKNSKKQPVENKDLVQAGLELITSRKGKTKLMKVRAHIGLHGNEMADQLANEGAMKPARGQS</sequence>
<evidence type="ECO:0000259" key="13">
    <source>
        <dbReference type="PROSITE" id="PS50879"/>
    </source>
</evidence>
<name>R4XGL1_TAPDE</name>
<evidence type="ECO:0000256" key="9">
    <source>
        <dbReference type="ARBA" id="ARBA00022759"/>
    </source>
</evidence>
<organism evidence="14 15">
    <name type="scientific">Taphrina deformans (strain PYCC 5710 / ATCC 11124 / CBS 356.35 / IMI 108563 / JCM 9778 / NBRC 8474)</name>
    <name type="common">Peach leaf curl fungus</name>
    <name type="synonym">Lalaria deformans</name>
    <dbReference type="NCBI Taxonomy" id="1097556"/>
    <lineage>
        <taxon>Eukaryota</taxon>
        <taxon>Fungi</taxon>
        <taxon>Dikarya</taxon>
        <taxon>Ascomycota</taxon>
        <taxon>Taphrinomycotina</taxon>
        <taxon>Taphrinomycetes</taxon>
        <taxon>Taphrinales</taxon>
        <taxon>Taphrinaceae</taxon>
        <taxon>Taphrina</taxon>
    </lineage>
</organism>
<dbReference type="InterPro" id="IPR036397">
    <property type="entry name" value="RNaseH_sf"/>
</dbReference>
<dbReference type="InterPro" id="IPR011320">
    <property type="entry name" value="RNase_H1_N"/>
</dbReference>
<evidence type="ECO:0000256" key="12">
    <source>
        <dbReference type="PIRNR" id="PIRNR036852"/>
    </source>
</evidence>
<protein>
    <recommendedName>
        <fullName evidence="6 12">Ribonuclease H</fullName>
        <shortName evidence="12">RNase H</shortName>
        <ecNumber evidence="5 12">3.1.26.4</ecNumber>
    </recommendedName>
</protein>
<dbReference type="Pfam" id="PF01693">
    <property type="entry name" value="Cauli_VI"/>
    <property type="match status" value="1"/>
</dbReference>
<dbReference type="GO" id="GO:0004523">
    <property type="term" value="F:RNA-DNA hybrid ribonuclease activity"/>
    <property type="evidence" value="ECO:0007669"/>
    <property type="project" value="UniProtKB-UniRule"/>
</dbReference>
<dbReference type="VEuPathDB" id="FungiDB:TAPDE_005327"/>
<dbReference type="InterPro" id="IPR012337">
    <property type="entry name" value="RNaseH-like_sf"/>
</dbReference>
<evidence type="ECO:0000256" key="4">
    <source>
        <dbReference type="ARBA" id="ARBA00005300"/>
    </source>
</evidence>